<dbReference type="RefSeq" id="WP_397217780.1">
    <property type="nucleotide sequence ID" value="NZ_JBGFSN010000011.1"/>
</dbReference>
<dbReference type="InterPro" id="IPR025885">
    <property type="entry name" value="PapC_N"/>
</dbReference>
<keyword evidence="6" id="KW-0732">Signal</keyword>
<evidence type="ECO:0000256" key="8">
    <source>
        <dbReference type="ARBA" id="ARBA00023237"/>
    </source>
</evidence>
<organism evidence="11 12">
    <name type="scientific">Pantoea osteomyelitidis</name>
    <dbReference type="NCBI Taxonomy" id="3230026"/>
    <lineage>
        <taxon>Bacteria</taxon>
        <taxon>Pseudomonadati</taxon>
        <taxon>Pseudomonadota</taxon>
        <taxon>Gammaproteobacteria</taxon>
        <taxon>Enterobacterales</taxon>
        <taxon>Erwiniaceae</taxon>
        <taxon>Pantoea</taxon>
    </lineage>
</organism>
<dbReference type="PANTHER" id="PTHR30451:SF5">
    <property type="entry name" value="SLR0019 PROTEIN"/>
    <property type="match status" value="1"/>
</dbReference>
<evidence type="ECO:0000313" key="12">
    <source>
        <dbReference type="Proteomes" id="UP001611251"/>
    </source>
</evidence>
<keyword evidence="3" id="KW-0813">Transport</keyword>
<dbReference type="InterPro" id="IPR037224">
    <property type="entry name" value="PapC_N_sf"/>
</dbReference>
<dbReference type="Gene3D" id="2.60.40.2610">
    <property type="entry name" value="Outer membrane usher protein FimD, plug domain"/>
    <property type="match status" value="1"/>
</dbReference>
<evidence type="ECO:0000256" key="4">
    <source>
        <dbReference type="ARBA" id="ARBA00022452"/>
    </source>
</evidence>
<feature type="domain" description="PapC-like C-terminal" evidence="9">
    <location>
        <begin position="784"/>
        <end position="843"/>
    </location>
</feature>
<dbReference type="InterPro" id="IPR042186">
    <property type="entry name" value="FimD_plug_dom"/>
</dbReference>
<dbReference type="PANTHER" id="PTHR30451">
    <property type="entry name" value="OUTER MEMBRANE USHER PROTEIN"/>
    <property type="match status" value="1"/>
</dbReference>
<reference evidence="11 12" key="1">
    <citation type="submission" date="2024-08" db="EMBL/GenBank/DDBJ databases">
        <title>Pantoea ronii - a newly identified human opportunistic pathogen.</title>
        <authorList>
            <person name="Keidar-Friedman D."/>
            <person name="Sorek N."/>
            <person name="Leshin-Carmel D."/>
            <person name="Tsur A."/>
            <person name="Amsalem M."/>
            <person name="Tolkach D."/>
            <person name="Brosh-Nissimov T."/>
        </authorList>
    </citation>
    <scope>NUCLEOTIDE SEQUENCE [LARGE SCALE GENOMIC DNA]</scope>
    <source>
        <strain evidence="11 12">AA23256</strain>
    </source>
</reference>
<comment type="caution">
    <text evidence="11">The sequence shown here is derived from an EMBL/GenBank/DDBJ whole genome shotgun (WGS) entry which is preliminary data.</text>
</comment>
<evidence type="ECO:0000256" key="3">
    <source>
        <dbReference type="ARBA" id="ARBA00022448"/>
    </source>
</evidence>
<dbReference type="InterPro" id="IPR025949">
    <property type="entry name" value="PapC-like_C"/>
</dbReference>
<keyword evidence="5" id="KW-0812">Transmembrane</keyword>
<evidence type="ECO:0000256" key="7">
    <source>
        <dbReference type="ARBA" id="ARBA00023136"/>
    </source>
</evidence>
<feature type="domain" description="PapC N-terminal" evidence="10">
    <location>
        <begin position="62"/>
        <end position="201"/>
    </location>
</feature>
<dbReference type="Pfam" id="PF13953">
    <property type="entry name" value="PapC_C"/>
    <property type="match status" value="1"/>
</dbReference>
<dbReference type="Proteomes" id="UP001611251">
    <property type="component" value="Unassembled WGS sequence"/>
</dbReference>
<evidence type="ECO:0000256" key="1">
    <source>
        <dbReference type="ARBA" id="ARBA00004571"/>
    </source>
</evidence>
<keyword evidence="7" id="KW-0472">Membrane</keyword>
<keyword evidence="4" id="KW-1134">Transmembrane beta strand</keyword>
<comment type="similarity">
    <text evidence="2">Belongs to the fimbrial export usher family.</text>
</comment>
<accession>A0ABW7Q443</accession>
<dbReference type="Gene3D" id="3.10.20.410">
    <property type="match status" value="1"/>
</dbReference>
<sequence length="869" mass="95557">MLISGRGKHQVAGREFTLSKLATVVIGITASMVCTSLYARENNELADMPASNGKPSSETAVEYNASFIRGVDIDLSRFSQGNPVDPGTYPVLVRLNQASQGHYRVKFVAEKNGGNARACFTAAELQRIGIKPDNENLASKDSCFFIENFVKGGSTSYNSNDFELDIAVPQINLIKKPRGYVDPSLWNSGATSAFVDYNVNYYNSTRGGGRRYNSDNTYLGWLAGVNVGSWRIRKRSSMAWMNNTRSPGQNLYTYAETDIDALKSRLTLGDSTTRGIVFDGFSLRGMQLQSEDKMLPEGYRNFVPVLRGIAETNAKVKIIQRDRIIYETIVPPGEFEIDDIGAMGYGGNLQMVITEADGRERIQNIPFSAPPMLLHKGISQFGIAAGELRDNRLRKKPKVIQGIYQYGLSNIITPYTGFQVAEHYRAAAVGTAFNTLLGGISVDVTHAQSELKESKKSKGNSFSVAYSKYIAPTDTDLVLAAYRYSTRGYLTLPEASLERYGRQDTSEIMGHRVRNRLTLNLGQRLWDKARLNFSASLYDYWDDRPAAKQFAVTFMHPLRYFSYSITAQREFNRFEKAVNTVLLSVSIPLGRQMHSQPAFSSIYTSLVHDTTNSTAFNINASGSQGEQNELNYSVGTSAAKYRHGKSQETVSGNINYRTPIGNYSMTASADNHAARQFSLAASGSAVAHRGGITLGPQVGEAPFAIVEAKGAAGAKLLNGYGTQFDWNGYAIMPSLTPYRENSVSVSNFSESNNVDILESQHMVVPRAGSSLYVKMKTIVGAPVMLTIRDEKGTYLPISTRLFDKDGVEKSIVGQSGMAFLRGWNAAEENLYAKGNNDQNICYIPANKTLAGKLKANAQIVSQLEAICVH</sequence>
<keyword evidence="8" id="KW-0998">Cell outer membrane</keyword>
<dbReference type="EMBL" id="JBGFSN010000011">
    <property type="protein sequence ID" value="MFH8136206.1"/>
    <property type="molecule type" value="Genomic_DNA"/>
</dbReference>
<evidence type="ECO:0000256" key="2">
    <source>
        <dbReference type="ARBA" id="ARBA00008064"/>
    </source>
</evidence>
<dbReference type="Gene3D" id="2.60.40.2070">
    <property type="match status" value="1"/>
</dbReference>
<name>A0ABW7Q443_9GAMM</name>
<dbReference type="Pfam" id="PF00577">
    <property type="entry name" value="Usher"/>
    <property type="match status" value="1"/>
</dbReference>
<evidence type="ECO:0000256" key="6">
    <source>
        <dbReference type="ARBA" id="ARBA00022729"/>
    </source>
</evidence>
<protein>
    <submittedName>
        <fullName evidence="11">Fimbria/pilus outer membrane usher protein</fullName>
    </submittedName>
</protein>
<dbReference type="InterPro" id="IPR000015">
    <property type="entry name" value="Fimb_usher"/>
</dbReference>
<dbReference type="SUPFAM" id="SSF141729">
    <property type="entry name" value="FimD N-terminal domain-like"/>
    <property type="match status" value="1"/>
</dbReference>
<gene>
    <name evidence="11" type="ORF">ABU178_18815</name>
</gene>
<evidence type="ECO:0000313" key="11">
    <source>
        <dbReference type="EMBL" id="MFH8136206.1"/>
    </source>
</evidence>
<dbReference type="Pfam" id="PF13954">
    <property type="entry name" value="PapC_N"/>
    <property type="match status" value="1"/>
</dbReference>
<dbReference type="Gene3D" id="2.60.40.3110">
    <property type="match status" value="1"/>
</dbReference>
<comment type="subcellular location">
    <subcellularLocation>
        <location evidence="1">Cell outer membrane</location>
        <topology evidence="1">Multi-pass membrane protein</topology>
    </subcellularLocation>
</comment>
<proteinExistence type="inferred from homology"/>
<keyword evidence="12" id="KW-1185">Reference proteome</keyword>
<evidence type="ECO:0000256" key="5">
    <source>
        <dbReference type="ARBA" id="ARBA00022692"/>
    </source>
</evidence>
<evidence type="ECO:0000259" key="9">
    <source>
        <dbReference type="Pfam" id="PF13953"/>
    </source>
</evidence>
<evidence type="ECO:0000259" key="10">
    <source>
        <dbReference type="Pfam" id="PF13954"/>
    </source>
</evidence>
<dbReference type="InterPro" id="IPR043142">
    <property type="entry name" value="PapC-like_C_sf"/>
</dbReference>